<dbReference type="RefSeq" id="WP_218443980.1">
    <property type="nucleotide sequence ID" value="NZ_JAGSPA010000001.1"/>
</dbReference>
<keyword evidence="1 10" id="KW-0285">Flavoprotein</keyword>
<dbReference type="Pfam" id="PF01687">
    <property type="entry name" value="Flavokinase"/>
    <property type="match status" value="1"/>
</dbReference>
<reference evidence="12 13" key="1">
    <citation type="submission" date="2021-04" db="EMBL/GenBank/DDBJ databases">
        <authorList>
            <person name="Pira H."/>
            <person name="Risdian C."/>
            <person name="Wink J."/>
        </authorList>
    </citation>
    <scope>NUCLEOTIDE SEQUENCE [LARGE SCALE GENOMIC DNA]</scope>
    <source>
        <strain evidence="12 13">WHA3</strain>
    </source>
</reference>
<dbReference type="EMBL" id="JAGSPA010000001">
    <property type="protein sequence ID" value="MBV7255632.1"/>
    <property type="molecule type" value="Genomic_DNA"/>
</dbReference>
<evidence type="ECO:0000256" key="2">
    <source>
        <dbReference type="ARBA" id="ARBA00022643"/>
    </source>
</evidence>
<keyword evidence="2 10" id="KW-0288">FMN</keyword>
<dbReference type="GO" id="GO:0008531">
    <property type="term" value="F:riboflavin kinase activity"/>
    <property type="evidence" value="ECO:0007669"/>
    <property type="project" value="UniProtKB-EC"/>
</dbReference>
<keyword evidence="9" id="KW-0511">Multifunctional enzyme</keyword>
<dbReference type="Proteomes" id="UP000722336">
    <property type="component" value="Unassembled WGS sequence"/>
</dbReference>
<dbReference type="PANTHER" id="PTHR22749">
    <property type="entry name" value="RIBOFLAVIN KINASE/FMN ADENYLYLTRANSFERASE"/>
    <property type="match status" value="1"/>
</dbReference>
<keyword evidence="7 10" id="KW-0274">FAD</keyword>
<dbReference type="SMART" id="SM00904">
    <property type="entry name" value="Flavokinase"/>
    <property type="match status" value="1"/>
</dbReference>
<dbReference type="GO" id="GO:0003919">
    <property type="term" value="F:FMN adenylyltransferase activity"/>
    <property type="evidence" value="ECO:0007669"/>
    <property type="project" value="UniProtKB-EC"/>
</dbReference>
<sequence length="314" mass="34275">MIRIQGDDPLPPELHGGVAALGNFDGFHGGHQAVVGMAQARARAKTGPSIVITFDPHPVRLFKPDAPPMTLTTIPQRLDLFERFGLDATVVLSFDRNMARLSPKDFIRDVLVERLRLKGIVTGEDFTFGARAAGTTDDLKRAGAVYEFDADAVAAVNGAAGHRISSTRIRAALAKGDMVTAARMLTRPFTIRGEVEHGAKLGRTLGTPTANLRLHQYARPLYGVYAVRGHLPDGKIVDGVANLGIRPMIEPPAELLESWFFDWSGDLYGKTIDVELIAWLREERKLDGLDALKAQIKRDAEAARAALDQGARRR</sequence>
<evidence type="ECO:0000256" key="3">
    <source>
        <dbReference type="ARBA" id="ARBA00022679"/>
    </source>
</evidence>
<keyword evidence="8 10" id="KW-0067">ATP-binding</keyword>
<dbReference type="NCBIfam" id="NF004160">
    <property type="entry name" value="PRK05627.1-3"/>
    <property type="match status" value="1"/>
</dbReference>
<gene>
    <name evidence="12" type="ORF">KCG44_02400</name>
</gene>
<evidence type="ECO:0000256" key="5">
    <source>
        <dbReference type="ARBA" id="ARBA00022741"/>
    </source>
</evidence>
<evidence type="ECO:0000256" key="7">
    <source>
        <dbReference type="ARBA" id="ARBA00022827"/>
    </source>
</evidence>
<evidence type="ECO:0000313" key="12">
    <source>
        <dbReference type="EMBL" id="MBV7255632.1"/>
    </source>
</evidence>
<evidence type="ECO:0000256" key="6">
    <source>
        <dbReference type="ARBA" id="ARBA00022777"/>
    </source>
</evidence>
<dbReference type="InterPro" id="IPR015865">
    <property type="entry name" value="Riboflavin_kinase_bac/euk"/>
</dbReference>
<dbReference type="PANTHER" id="PTHR22749:SF6">
    <property type="entry name" value="RIBOFLAVIN KINASE"/>
    <property type="match status" value="1"/>
</dbReference>
<name>A0ABS6SCQ5_9SPHN</name>
<protein>
    <recommendedName>
        <fullName evidence="10">Riboflavin biosynthesis protein</fullName>
    </recommendedName>
    <domain>
        <recommendedName>
            <fullName evidence="10">Riboflavin kinase</fullName>
            <ecNumber evidence="10">2.7.1.26</ecNumber>
        </recommendedName>
        <alternativeName>
            <fullName evidence="10">Flavokinase</fullName>
        </alternativeName>
    </domain>
    <domain>
        <recommendedName>
            <fullName evidence="10">FMN adenylyltransferase</fullName>
            <ecNumber evidence="10">2.7.7.2</ecNumber>
        </recommendedName>
        <alternativeName>
            <fullName evidence="10">FAD pyrophosphorylase</fullName>
        </alternativeName>
        <alternativeName>
            <fullName evidence="10">FAD synthase</fullName>
        </alternativeName>
    </domain>
</protein>
<dbReference type="PIRSF" id="PIRSF004491">
    <property type="entry name" value="FAD_Synth"/>
    <property type="match status" value="1"/>
</dbReference>
<evidence type="ECO:0000313" key="13">
    <source>
        <dbReference type="Proteomes" id="UP000722336"/>
    </source>
</evidence>
<organism evidence="12 13">
    <name type="scientific">Pacificimonas pallii</name>
    <dbReference type="NCBI Taxonomy" id="2827236"/>
    <lineage>
        <taxon>Bacteria</taxon>
        <taxon>Pseudomonadati</taxon>
        <taxon>Pseudomonadota</taxon>
        <taxon>Alphaproteobacteria</taxon>
        <taxon>Sphingomonadales</taxon>
        <taxon>Sphingosinicellaceae</taxon>
        <taxon>Pacificimonas</taxon>
    </lineage>
</organism>
<dbReference type="NCBIfam" id="NF004159">
    <property type="entry name" value="PRK05627.1-2"/>
    <property type="match status" value="1"/>
</dbReference>
<keyword evidence="5 10" id="KW-0547">Nucleotide-binding</keyword>
<evidence type="ECO:0000259" key="11">
    <source>
        <dbReference type="SMART" id="SM00904"/>
    </source>
</evidence>
<dbReference type="EC" id="2.7.1.26" evidence="10"/>
<dbReference type="InterPro" id="IPR002606">
    <property type="entry name" value="Riboflavin_kinase_bac"/>
</dbReference>
<evidence type="ECO:0000256" key="10">
    <source>
        <dbReference type="PIRNR" id="PIRNR004491"/>
    </source>
</evidence>
<accession>A0ABS6SCQ5</accession>
<comment type="catalytic activity">
    <reaction evidence="10">
        <text>riboflavin + ATP = FMN + ADP + H(+)</text>
        <dbReference type="Rhea" id="RHEA:14357"/>
        <dbReference type="ChEBI" id="CHEBI:15378"/>
        <dbReference type="ChEBI" id="CHEBI:30616"/>
        <dbReference type="ChEBI" id="CHEBI:57986"/>
        <dbReference type="ChEBI" id="CHEBI:58210"/>
        <dbReference type="ChEBI" id="CHEBI:456216"/>
        <dbReference type="EC" id="2.7.1.26"/>
    </reaction>
</comment>
<keyword evidence="4 10" id="KW-0548">Nucleotidyltransferase</keyword>
<evidence type="ECO:0000256" key="8">
    <source>
        <dbReference type="ARBA" id="ARBA00022840"/>
    </source>
</evidence>
<evidence type="ECO:0000256" key="9">
    <source>
        <dbReference type="ARBA" id="ARBA00023268"/>
    </source>
</evidence>
<evidence type="ECO:0000256" key="4">
    <source>
        <dbReference type="ARBA" id="ARBA00022695"/>
    </source>
</evidence>
<evidence type="ECO:0000256" key="1">
    <source>
        <dbReference type="ARBA" id="ARBA00022630"/>
    </source>
</evidence>
<dbReference type="Pfam" id="PF06574">
    <property type="entry name" value="FAD_syn"/>
    <property type="match status" value="1"/>
</dbReference>
<keyword evidence="13" id="KW-1185">Reference proteome</keyword>
<dbReference type="CDD" id="cd02064">
    <property type="entry name" value="FAD_synthetase_N"/>
    <property type="match status" value="1"/>
</dbReference>
<dbReference type="InterPro" id="IPR023468">
    <property type="entry name" value="Riboflavin_kinase"/>
</dbReference>
<comment type="similarity">
    <text evidence="10">Belongs to the ribF family.</text>
</comment>
<proteinExistence type="inferred from homology"/>
<comment type="catalytic activity">
    <reaction evidence="10">
        <text>FMN + ATP + H(+) = FAD + diphosphate</text>
        <dbReference type="Rhea" id="RHEA:17237"/>
        <dbReference type="ChEBI" id="CHEBI:15378"/>
        <dbReference type="ChEBI" id="CHEBI:30616"/>
        <dbReference type="ChEBI" id="CHEBI:33019"/>
        <dbReference type="ChEBI" id="CHEBI:57692"/>
        <dbReference type="ChEBI" id="CHEBI:58210"/>
        <dbReference type="EC" id="2.7.7.2"/>
    </reaction>
</comment>
<keyword evidence="6 10" id="KW-0418">Kinase</keyword>
<dbReference type="NCBIfam" id="TIGR00083">
    <property type="entry name" value="ribF"/>
    <property type="match status" value="1"/>
</dbReference>
<comment type="pathway">
    <text evidence="10">Cofactor biosynthesis; FMN biosynthesis; FMN from riboflavin (ATP route): step 1/1.</text>
</comment>
<dbReference type="EC" id="2.7.7.2" evidence="10"/>
<dbReference type="InterPro" id="IPR015864">
    <property type="entry name" value="FAD_synthase"/>
</dbReference>
<comment type="caution">
    <text evidence="12">The sequence shown here is derived from an EMBL/GenBank/DDBJ whole genome shotgun (WGS) entry which is preliminary data.</text>
</comment>
<keyword evidence="3 10" id="KW-0808">Transferase</keyword>
<feature type="domain" description="Riboflavin kinase" evidence="11">
    <location>
        <begin position="184"/>
        <end position="308"/>
    </location>
</feature>
<comment type="pathway">
    <text evidence="10">Cofactor biosynthesis; FAD biosynthesis; FAD from FMN: step 1/1.</text>
</comment>